<reference evidence="2" key="1">
    <citation type="submission" date="2017-01" db="EMBL/GenBank/DDBJ databases">
        <title>Comparative genomics of anhydrobiosis in the tardigrade Hypsibius dujardini.</title>
        <authorList>
            <person name="Yoshida Y."/>
            <person name="Koutsovoulos G."/>
            <person name="Laetsch D."/>
            <person name="Stevens L."/>
            <person name="Kumar S."/>
            <person name="Horikawa D."/>
            <person name="Ishino K."/>
            <person name="Komine S."/>
            <person name="Tomita M."/>
            <person name="Blaxter M."/>
            <person name="Arakawa K."/>
        </authorList>
    </citation>
    <scope>NUCLEOTIDE SEQUENCE [LARGE SCALE GENOMIC DNA]</scope>
    <source>
        <strain evidence="2">Z151</strain>
    </source>
</reference>
<protein>
    <submittedName>
        <fullName evidence="1">Uncharacterized protein</fullName>
    </submittedName>
</protein>
<comment type="caution">
    <text evidence="1">The sequence shown here is derived from an EMBL/GenBank/DDBJ whole genome shotgun (WGS) entry which is preliminary data.</text>
</comment>
<dbReference type="EMBL" id="MTYJ01000198">
    <property type="protein sequence ID" value="OWA50629.1"/>
    <property type="molecule type" value="Genomic_DNA"/>
</dbReference>
<dbReference type="Proteomes" id="UP000192578">
    <property type="component" value="Unassembled WGS sequence"/>
</dbReference>
<gene>
    <name evidence="1" type="ORF">BV898_15139</name>
</gene>
<sequence>MFRNLFMSSTMPGGNDVKKPKLECPCGYMSESEYEKVRRGTRANKHVKRSTFHRRWEPFYGKSIWLASQDCHGIRSRPGDVLDGTICQAIEHARYHREWDAKRTTQGGEIFVFHGRQYDFTKPNCRAKTHFLKIHELKYGTHLEPEQLFALKRSS</sequence>
<keyword evidence="2" id="KW-1185">Reference proteome</keyword>
<name>A0A9X6RK33_HYPEX</name>
<evidence type="ECO:0000313" key="1">
    <source>
        <dbReference type="EMBL" id="OWA50629.1"/>
    </source>
</evidence>
<evidence type="ECO:0000313" key="2">
    <source>
        <dbReference type="Proteomes" id="UP000192578"/>
    </source>
</evidence>
<organism evidence="1 2">
    <name type="scientific">Hypsibius exemplaris</name>
    <name type="common">Freshwater tardigrade</name>
    <dbReference type="NCBI Taxonomy" id="2072580"/>
    <lineage>
        <taxon>Eukaryota</taxon>
        <taxon>Metazoa</taxon>
        <taxon>Ecdysozoa</taxon>
        <taxon>Tardigrada</taxon>
        <taxon>Eutardigrada</taxon>
        <taxon>Parachela</taxon>
        <taxon>Hypsibioidea</taxon>
        <taxon>Hypsibiidae</taxon>
        <taxon>Hypsibius</taxon>
    </lineage>
</organism>
<dbReference type="AlphaFoldDB" id="A0A9X6RK33"/>
<accession>A0A9X6RK33</accession>
<proteinExistence type="predicted"/>